<dbReference type="RefSeq" id="WP_035890411.1">
    <property type="nucleotide sequence ID" value="NZ_JNCF01000036.1"/>
</dbReference>
<comment type="caution">
    <text evidence="1">The sequence shown here is derived from an EMBL/GenBank/DDBJ whole genome shotgun (WGS) entry which is preliminary data.</text>
</comment>
<dbReference type="OrthoDB" id="5643019at2"/>
<sequence length="301" mass="34738">MYSKYPQFFPNAKEKSSSGIQFSNIVKTSSAIVDLYRGLDNLPTVIFGLPTLLIGIFGKTYPEVITIEQIKLHKLTNLSSDYHMVSMSQDPEVALDWGNGCFITIDPTLFRNFSVDVHATYRKNDLNLPGRMERETEHVALAVPYCSIKKITIKNKEVTNPFYLAIPSNNQEAIQAFSNIYCQFVSLLRNKYTQKMSDNEEKLALQEYVKVYLQFYEEYSGTDNPFNKTLQEIAELHPEFMGYFSQLNPQHAQSNLIKDIIACDNLFKEHYYTRSLSTSLLSKPKEAITFYDDEWARPVYE</sequence>
<dbReference type="Pfam" id="PF26393">
    <property type="entry name" value="Lart1_ADPRT"/>
    <property type="match status" value="1"/>
</dbReference>
<dbReference type="Proteomes" id="UP000054422">
    <property type="component" value="Unassembled WGS sequence"/>
</dbReference>
<dbReference type="InterPro" id="IPR059097">
    <property type="entry name" value="Lart1_ADPRT"/>
</dbReference>
<dbReference type="AlphaFoldDB" id="A0A0A2ST71"/>
<evidence type="ECO:0000313" key="2">
    <source>
        <dbReference type="Proteomes" id="UP000054422"/>
    </source>
</evidence>
<name>A0A0A2ST71_9GAMM</name>
<evidence type="ECO:0000313" key="1">
    <source>
        <dbReference type="EMBL" id="KGP62886.1"/>
    </source>
</evidence>
<reference evidence="1 2" key="1">
    <citation type="submission" date="2014-05" db="EMBL/GenBank/DDBJ databases">
        <authorList>
            <person name="Rizzardi K."/>
            <person name="Winiecka-Krusnell J."/>
            <person name="Ramliden M."/>
            <person name="Alm E."/>
            <person name="Andersson S."/>
            <person name="Byfors S."/>
        </authorList>
    </citation>
    <scope>NUCLEOTIDE SEQUENCE [LARGE SCALE GENOMIC DNA]</scope>
    <source>
        <strain evidence="1 2">LEGN</strain>
    </source>
</reference>
<dbReference type="EMBL" id="JNCF01000036">
    <property type="protein sequence ID" value="KGP62886.1"/>
    <property type="molecule type" value="Genomic_DNA"/>
</dbReference>
<accession>A0A0A2ST71</accession>
<protein>
    <submittedName>
        <fullName evidence="1">Uncharacterized protein</fullName>
    </submittedName>
</protein>
<gene>
    <name evidence="1" type="ORF">EP47_07740</name>
</gene>
<keyword evidence="2" id="KW-1185">Reference proteome</keyword>
<proteinExistence type="predicted"/>
<organism evidence="1 2">
    <name type="scientific">Legionella norrlandica</name>
    <dbReference type="NCBI Taxonomy" id="1498499"/>
    <lineage>
        <taxon>Bacteria</taxon>
        <taxon>Pseudomonadati</taxon>
        <taxon>Pseudomonadota</taxon>
        <taxon>Gammaproteobacteria</taxon>
        <taxon>Legionellales</taxon>
        <taxon>Legionellaceae</taxon>
        <taxon>Legionella</taxon>
    </lineage>
</organism>